<evidence type="ECO:0000313" key="2">
    <source>
        <dbReference type="Proteomes" id="UP000625711"/>
    </source>
</evidence>
<evidence type="ECO:0000313" key="1">
    <source>
        <dbReference type="EMBL" id="KAF7265182.1"/>
    </source>
</evidence>
<comment type="caution">
    <text evidence="1">The sequence shown here is derived from an EMBL/GenBank/DDBJ whole genome shotgun (WGS) entry which is preliminary data.</text>
</comment>
<sequence length="94" mass="10538">MFFMCCGRRAVFEDNESPKQNVAVEAHQNNIATDTKQLESQMSSKPELILQPNFGRIRGVSTSSSARSIQSFYSCKSLGDEDYFSICSDISDQK</sequence>
<reference evidence="1" key="1">
    <citation type="submission" date="2020-08" db="EMBL/GenBank/DDBJ databases">
        <title>Genome sequencing and assembly of the red palm weevil Rhynchophorus ferrugineus.</title>
        <authorList>
            <person name="Dias G.B."/>
            <person name="Bergman C.M."/>
            <person name="Manee M."/>
        </authorList>
    </citation>
    <scope>NUCLEOTIDE SEQUENCE</scope>
    <source>
        <strain evidence="1">AA-2017</strain>
        <tissue evidence="1">Whole larva</tissue>
    </source>
</reference>
<organism evidence="1 2">
    <name type="scientific">Rhynchophorus ferrugineus</name>
    <name type="common">Red palm weevil</name>
    <name type="synonym">Curculio ferrugineus</name>
    <dbReference type="NCBI Taxonomy" id="354439"/>
    <lineage>
        <taxon>Eukaryota</taxon>
        <taxon>Metazoa</taxon>
        <taxon>Ecdysozoa</taxon>
        <taxon>Arthropoda</taxon>
        <taxon>Hexapoda</taxon>
        <taxon>Insecta</taxon>
        <taxon>Pterygota</taxon>
        <taxon>Neoptera</taxon>
        <taxon>Endopterygota</taxon>
        <taxon>Coleoptera</taxon>
        <taxon>Polyphaga</taxon>
        <taxon>Cucujiformia</taxon>
        <taxon>Curculionidae</taxon>
        <taxon>Dryophthorinae</taxon>
        <taxon>Rhynchophorus</taxon>
    </lineage>
</organism>
<dbReference type="EMBL" id="JAACXV010014640">
    <property type="protein sequence ID" value="KAF7265182.1"/>
    <property type="molecule type" value="Genomic_DNA"/>
</dbReference>
<keyword evidence="2" id="KW-1185">Reference proteome</keyword>
<dbReference type="AlphaFoldDB" id="A0A834I1F4"/>
<dbReference type="Proteomes" id="UP000625711">
    <property type="component" value="Unassembled WGS sequence"/>
</dbReference>
<proteinExistence type="predicted"/>
<protein>
    <submittedName>
        <fullName evidence="1">Uncharacterized protein</fullName>
    </submittedName>
</protein>
<gene>
    <name evidence="1" type="ORF">GWI33_021375</name>
</gene>
<name>A0A834I1F4_RHYFE</name>
<accession>A0A834I1F4</accession>